<evidence type="ECO:0000256" key="1">
    <source>
        <dbReference type="SAM" id="MobiDB-lite"/>
    </source>
</evidence>
<gene>
    <name evidence="2" type="ORF">OFUS_LOCUS25501</name>
</gene>
<organism evidence="2 3">
    <name type="scientific">Owenia fusiformis</name>
    <name type="common">Polychaete worm</name>
    <dbReference type="NCBI Taxonomy" id="6347"/>
    <lineage>
        <taxon>Eukaryota</taxon>
        <taxon>Metazoa</taxon>
        <taxon>Spiralia</taxon>
        <taxon>Lophotrochozoa</taxon>
        <taxon>Annelida</taxon>
        <taxon>Polychaeta</taxon>
        <taxon>Sedentaria</taxon>
        <taxon>Canalipalpata</taxon>
        <taxon>Sabellida</taxon>
        <taxon>Oweniida</taxon>
        <taxon>Oweniidae</taxon>
        <taxon>Owenia</taxon>
    </lineage>
</organism>
<dbReference type="EMBL" id="CAIIXF020000012">
    <property type="protein sequence ID" value="CAH1801745.1"/>
    <property type="molecule type" value="Genomic_DNA"/>
</dbReference>
<feature type="region of interest" description="Disordered" evidence="1">
    <location>
        <begin position="94"/>
        <end position="124"/>
    </location>
</feature>
<protein>
    <submittedName>
        <fullName evidence="2">Uncharacterized protein</fullName>
    </submittedName>
</protein>
<evidence type="ECO:0000313" key="2">
    <source>
        <dbReference type="EMBL" id="CAH1801745.1"/>
    </source>
</evidence>
<feature type="region of interest" description="Disordered" evidence="1">
    <location>
        <begin position="1697"/>
        <end position="1735"/>
    </location>
</feature>
<feature type="region of interest" description="Disordered" evidence="1">
    <location>
        <begin position="246"/>
        <end position="295"/>
    </location>
</feature>
<feature type="compositionally biased region" description="Low complexity" evidence="1">
    <location>
        <begin position="12"/>
        <end position="23"/>
    </location>
</feature>
<feature type="region of interest" description="Disordered" evidence="1">
    <location>
        <begin position="1"/>
        <end position="44"/>
    </location>
</feature>
<feature type="region of interest" description="Disordered" evidence="1">
    <location>
        <begin position="1987"/>
        <end position="2026"/>
    </location>
</feature>
<feature type="region of interest" description="Disordered" evidence="1">
    <location>
        <begin position="890"/>
        <end position="923"/>
    </location>
</feature>
<evidence type="ECO:0000313" key="3">
    <source>
        <dbReference type="Proteomes" id="UP000749559"/>
    </source>
</evidence>
<feature type="region of interest" description="Disordered" evidence="1">
    <location>
        <begin position="200"/>
        <end position="220"/>
    </location>
</feature>
<feature type="compositionally biased region" description="Polar residues" evidence="1">
    <location>
        <begin position="1002"/>
        <end position="1014"/>
    </location>
</feature>
<feature type="compositionally biased region" description="Basic and acidic residues" evidence="1">
    <location>
        <begin position="1393"/>
        <end position="1415"/>
    </location>
</feature>
<dbReference type="OrthoDB" id="6163265at2759"/>
<feature type="non-terminal residue" evidence="2">
    <location>
        <position position="1"/>
    </location>
</feature>
<feature type="compositionally biased region" description="Polar residues" evidence="1">
    <location>
        <begin position="1987"/>
        <end position="2007"/>
    </location>
</feature>
<feature type="compositionally biased region" description="Low complexity" evidence="1">
    <location>
        <begin position="101"/>
        <end position="124"/>
    </location>
</feature>
<feature type="compositionally biased region" description="Basic and acidic residues" evidence="1">
    <location>
        <begin position="644"/>
        <end position="658"/>
    </location>
</feature>
<keyword evidence="3" id="KW-1185">Reference proteome</keyword>
<feature type="compositionally biased region" description="Low complexity" evidence="1">
    <location>
        <begin position="259"/>
        <end position="275"/>
    </location>
</feature>
<name>A0A8S4Q7B2_OWEFU</name>
<proteinExistence type="predicted"/>
<feature type="compositionally biased region" description="Polar residues" evidence="1">
    <location>
        <begin position="632"/>
        <end position="641"/>
    </location>
</feature>
<feature type="compositionally biased region" description="Low complexity" evidence="1">
    <location>
        <begin position="1779"/>
        <end position="1797"/>
    </location>
</feature>
<feature type="compositionally biased region" description="Basic residues" evidence="1">
    <location>
        <begin position="246"/>
        <end position="255"/>
    </location>
</feature>
<feature type="compositionally biased region" description="Basic and acidic residues" evidence="1">
    <location>
        <begin position="1717"/>
        <end position="1735"/>
    </location>
</feature>
<feature type="region of interest" description="Disordered" evidence="1">
    <location>
        <begin position="1002"/>
        <end position="1025"/>
    </location>
</feature>
<sequence>NDHPPPVEYKISSNHSSGSTDSHSTFEEVESLDLGSSSSGSFGGSLRYSQDAVFEGLNDNRVPTTAFVKYKERSGVLPTVEKLQRLSYTNTVENVRPSRQLSNDSSVNTSLNDSSSIPESSSKSFLSRSDSRISTLSSDWSPFSSRPPSRTQINQLIPKVSKATFEEVESLDFGNDIANFFSMDPAHNIEDVTKWLQNSEKPNFEEDQGTKSPSGIIDKERRQLIQPDTAPDDEIPFAKHTFNKLRHKSIKSHSRRSIDTSYSSESSEQSFLTVSNGKMGSKDIVSPDSKHCSSTSISSLSTESELCKLPFETEYEYHVRLRKLNSSAKQKKGTTSSCNSIAQSVESSNSSFSSGNSPLGQSNMNFDYHKSSNHMHHSATAANYTAEDVLANLGFCNMQNFLPERFLRDWFDKINVERNQKIAQLQQNEIASMLEGIESESSLRVPLPKKTSLLQRKHSSDVQYKMDIRSRRLLSTKRSQFHRSATLASLQSRGQLSTKQLSPKQWDFKRRDSIDELKDVLSAHQINLTQVSTGEKKRRHYAGHRQKSLPLYLESVSEEEESNNGRKKLSFMAEELSVSSADSDAAHSHKKSITNSSTSDSDIDWDGTDGKASDSVFQTPYPLLGTLKNSSLLQSSYQPTPTEELDKQDDTLKNDTKHNSSLSGESMEVADIFNSKKVINDLKEPQHSPIVPAMVSIVLNDTECCPHDSLDKNKHHLLHVDTNLSISPTLSPQPQSPITVIELEELDNTIDRIDQSPSPQQLSTDDTLILPLLTRRKLKSDSSKKIHEKNSKISKSIQEDDGLLSPILTWSALEVQSNMLQLASVFKNDLCIVSDKGTQCDPMVLNSGGSVENTGNGNKTSTGINIGIQTQACGFSAQIIFETNKEHEEYQRRGNKKINTDEKSSKISLKRTKSDSMKEMGIGDGTNRLLRAKSLPHSGQTEIVCDIAKLQYPSDQNNTRQSFSLNNLKEASFDSMAHSVGSSKMNAFRWKQMSSETDDMSEITQSHFSDSSLKPVSKSRRGSLQRQPIVSITDEGDAFEMVQESLAEKMNRIWTSNCSEVKTNEYDGNSLKGNEILVDHVHPFFTSVDLSKISQDEEDGPIRVSCCEVPISIKDTDKSLKCHHSEPDSEIESLKNKPGSTENISCFNTLVITEDLQDSKTVSEQEKVLSNAPKNGEVVVANNLDKFEIDTFCQTISVSSDNDPNKCPTTPIARIPQDDREMFNDTLDCNIDDIVFQNQIKLKGDQSDTLDASILSSNEETEIIEDGANLACIPDFSTKNKKESFSHTINPSDDIFIELVRTYIEGIISSAQNIESDDRRCLASNRKLGRQEHPVEREKTLNTVKNSIFSSEQSISIEGSIDEDPYPVHDVPTFSVENNSQCDKPSLNELSNEEQKQQKADRSKEQSEDMCTKMSQTKRDVDVETLIGELCKKDKKLKFNNKANELAKSLSISALDNALDNGDKVLESVHGHNKRKLILINKGGNTYESLNQNSELNEYTENSSRINDINTLCKVDQTETEYDRTSFREDKPLKCDNVVNDIAKDLLTDNVEKLGNAMKRIESIQEKKRKFNCVANDLAKGLLNCDTAIKITNDETETKELNEMNTSMKNADVSAYKISQKVSLMNKVKLKDIKAEHSYVNDELDIIRNGVYEKKIELTDPDINVYDIGRKGFIDKVKYTKAEYSNVKDDMMLSEPSLNFEDQTGPRNAGRQPRLSSHQDIHPETADDKEKIDEELNKKVTPEVFADCIKELKTSPKLKRRLRLSKADDFKTRKLPERSNSLSHSLSSSSTDDSDSQILSCARALMYPKRRIKTLPHQYQSLEVNSGDSYSFERSLQDTQRMKRSQTEHYTPNECEHIIITAPEDDGENEKYPLFTKPVDTLHLTMPDSWCLDHDTSDSALSSLSPMSNWTPTVFLSPMKDPHISSPFVSDNSKSVFVHSEDLSPFVPLKQHQATVPESLESKDWCLGDRADISNISVKMNQSNKYKSNTNDYETNTSCNRTNTNASKRNKYDDETNKSDDKANSCSQTVTSHYRTNINYFETQKNDYRTNTNDSENYTNYHETNTYDYKTSLNGNKPNTDIKSFDISVEKSFMCNKQSTNIELLISPDLFEENSRLRSQSPLLDLSKRYINTVKSHMARLENNHFNSQGYFNNSNKTQIHCGEYFKILHKKPEANRFISVAYVCPRPITCGIHLEN</sequence>
<feature type="compositionally biased region" description="Low complexity" evidence="1">
    <location>
        <begin position="32"/>
        <end position="44"/>
    </location>
</feature>
<feature type="compositionally biased region" description="Basic and acidic residues" evidence="1">
    <location>
        <begin position="890"/>
        <end position="905"/>
    </location>
</feature>
<reference evidence="2" key="1">
    <citation type="submission" date="2022-03" db="EMBL/GenBank/DDBJ databases">
        <authorList>
            <person name="Martin C."/>
        </authorList>
    </citation>
    <scope>NUCLEOTIDE SEQUENCE</scope>
</reference>
<feature type="region of interest" description="Disordered" evidence="1">
    <location>
        <begin position="1360"/>
        <end position="1415"/>
    </location>
</feature>
<comment type="caution">
    <text evidence="2">The sequence shown here is derived from an EMBL/GenBank/DDBJ whole genome shotgun (WGS) entry which is preliminary data.</text>
</comment>
<accession>A0A8S4Q7B2</accession>
<feature type="region of interest" description="Disordered" evidence="1">
    <location>
        <begin position="1775"/>
        <end position="1797"/>
    </location>
</feature>
<feature type="region of interest" description="Disordered" evidence="1">
    <location>
        <begin position="632"/>
        <end position="664"/>
    </location>
</feature>
<feature type="compositionally biased region" description="Basic and acidic residues" evidence="1">
    <location>
        <begin position="2010"/>
        <end position="2023"/>
    </location>
</feature>
<feature type="compositionally biased region" description="Polar residues" evidence="1">
    <location>
        <begin position="1697"/>
        <end position="1706"/>
    </location>
</feature>
<dbReference type="Proteomes" id="UP000749559">
    <property type="component" value="Unassembled WGS sequence"/>
</dbReference>
<feature type="region of interest" description="Disordered" evidence="1">
    <location>
        <begin position="580"/>
        <end position="606"/>
    </location>
</feature>